<reference evidence="8" key="1">
    <citation type="submission" date="2020-04" db="EMBL/GenBank/DDBJ databases">
        <authorList>
            <person name="Alioto T."/>
            <person name="Alioto T."/>
            <person name="Gomez Garrido J."/>
        </authorList>
    </citation>
    <scope>NUCLEOTIDE SEQUENCE</scope>
    <source>
        <strain evidence="8">A484AB</strain>
    </source>
</reference>
<keyword evidence="3" id="KW-0963">Cytoplasm</keyword>
<keyword evidence="4" id="KW-0969">Cilium</keyword>
<feature type="domain" description="CFAP65 tenth Ig-like" evidence="7">
    <location>
        <begin position="1167"/>
        <end position="1233"/>
    </location>
</feature>
<keyword evidence="9" id="KW-1185">Reference proteome</keyword>
<gene>
    <name evidence="8" type="ORF">PACLA_8A039247</name>
</gene>
<evidence type="ECO:0000256" key="2">
    <source>
        <dbReference type="ARBA" id="ARBA00004496"/>
    </source>
</evidence>
<evidence type="ECO:0000256" key="1">
    <source>
        <dbReference type="ARBA" id="ARBA00004138"/>
    </source>
</evidence>
<dbReference type="OrthoDB" id="442692at2759"/>
<name>A0A7D9HGD0_PARCT</name>
<feature type="non-terminal residue" evidence="8">
    <location>
        <position position="1283"/>
    </location>
</feature>
<comment type="subcellular location">
    <subcellularLocation>
        <location evidence="1">Cell projection</location>
        <location evidence="1">Cilium</location>
    </subcellularLocation>
    <subcellularLocation>
        <location evidence="2">Cytoplasm</location>
    </subcellularLocation>
</comment>
<dbReference type="GO" id="GO:0003341">
    <property type="term" value="P:cilium movement"/>
    <property type="evidence" value="ECO:0007669"/>
    <property type="project" value="TreeGrafter"/>
</dbReference>
<dbReference type="GO" id="GO:1904158">
    <property type="term" value="P:axonemal central apparatus assembly"/>
    <property type="evidence" value="ECO:0007669"/>
    <property type="project" value="TreeGrafter"/>
</dbReference>
<dbReference type="InterPro" id="IPR013783">
    <property type="entry name" value="Ig-like_fold"/>
</dbReference>
<evidence type="ECO:0000313" key="8">
    <source>
        <dbReference type="EMBL" id="CAB3982026.1"/>
    </source>
</evidence>
<dbReference type="InterPro" id="IPR053879">
    <property type="entry name" value="HYDIN_VesB_CFA65-like_Ig"/>
</dbReference>
<proteinExistence type="predicted"/>
<dbReference type="Pfam" id="PF24291">
    <property type="entry name" value="Ig_CFAP65"/>
    <property type="match status" value="1"/>
</dbReference>
<dbReference type="Pfam" id="PF22544">
    <property type="entry name" value="HYDIN_VesB_CFA65-like_Ig"/>
    <property type="match status" value="1"/>
</dbReference>
<dbReference type="PANTHER" id="PTHR23053:SF0">
    <property type="entry name" value="HYDROCEPHALUS-INDUCING PROTEIN HOMOLOG"/>
    <property type="match status" value="1"/>
</dbReference>
<evidence type="ECO:0000259" key="7">
    <source>
        <dbReference type="Pfam" id="PF24291"/>
    </source>
</evidence>
<keyword evidence="5" id="KW-0966">Cell projection</keyword>
<evidence type="ECO:0000256" key="5">
    <source>
        <dbReference type="ARBA" id="ARBA00023273"/>
    </source>
</evidence>
<dbReference type="InterPro" id="IPR033305">
    <property type="entry name" value="Hydin-like"/>
</dbReference>
<dbReference type="InterPro" id="IPR008962">
    <property type="entry name" value="PapD-like_sf"/>
</dbReference>
<evidence type="ECO:0000256" key="4">
    <source>
        <dbReference type="ARBA" id="ARBA00023069"/>
    </source>
</evidence>
<evidence type="ECO:0000259" key="6">
    <source>
        <dbReference type="Pfam" id="PF22544"/>
    </source>
</evidence>
<dbReference type="EMBL" id="CACRXK020000455">
    <property type="protein sequence ID" value="CAB3982026.1"/>
    <property type="molecule type" value="Genomic_DNA"/>
</dbReference>
<comment type="caution">
    <text evidence="8">The sequence shown here is derived from an EMBL/GenBank/DDBJ whole genome shotgun (WGS) entry which is preliminary data.</text>
</comment>
<evidence type="ECO:0008006" key="10">
    <source>
        <dbReference type="Google" id="ProtNLM"/>
    </source>
</evidence>
<accession>A0A7D9HGD0</accession>
<sequence length="1283" mass="144441">MSIEFCSPILGNLNEDFFWAVEGSPEKLVFNIQGCVIGPTFHFDVPRLDFGVISYGFPNRKQCSLINTSLIPMTFTLRVPADEIEGTGSYIAVMSGYSEESQEYRHREFEITPVTATLAPQSTQYIQIDLVSMTVKKYDVSLVVDVEGVGEEIASLPLLAKCIVPGINLLTPVLDFGKCFVNHPYEMTMELMNDSDLPAKYELIAQVAENRSSVFFFSPEPKGILHPRTISKVPLQITAEKLEESYTVAYLLIHGSSEAPLEVEIRCFGEGPVVHVSPMEIDWGNIPVLADVERCLSLSNESLIPAHFTCTTAREKSSFSVHPSEGIVPAEEDVKIVVTANVDDCVRFQDKVLVNIGSNRVHTINVTAYGMGTTIVSDPPMMPTVNFGPQFSHNTCCKVFKLTNNGRRSQQLYWMTEGFSNYKAKLKKERRNKELDKINQEIISTPSSVGPVFKLTPERLSLDPGQSQKIKMEGFSMTPQIVREKMICHSIIGNSIGKEVIMRVNVKAEFISPLLQFSERKINFCVLKYPGTKLEREAKELVMENISSLPLSMNLRLEYPFQFMLNDEGWEFQNSEKSVVTLDVKKSIPVIIEFDPAFENNAFSRTARSQLVVTYEDHPHEDYLELNGGVYYPNLTFETDEVDFGCILNDTEVTRSVLVTNNSPMDVKYHWSFVDSELRIEKIVTLNEKAGVVADEEQGLRDEDDEELNISLPDGAEEENEVDDSDIEPEIEIITSDLGIQEVFDILPLYSTLKPNESQRIQFTFYGHSGVRAKAIARCSVVGGPDYDLMLEGSASLASYFYNKKNVNFGKQLYDQMAVSEISLYNSGKVGLDFVTNLESTCDERQPGKIIVIPPRGHVKALQRQNIIIKYLPGIPTKFKKSFMIRVGHFEPEEINLTGEGVFPRISLDLPRDTENDNFKELLEIAKQNLANVEKMEDDNDVFLENSEDRNNAMDELLEVERLQVIDFALEQQNAGKNNANPSNSFYKKGGTKKSKPKALLMDYVLDFGYVVCDTTPEFVFHATNCGYFPASFMAEKQALYNSGFTIHMDKVKNLPGFPDPESVTVSVVFDPKNANIPQGPVRTRVPINILNGPTIGIILKAIVALPDMTLSTNLLEFGNVQCGQCKLMTMQLFNDQHVSCQWSSEPSEEKKKKVDKLTPLHLRKKIKAEPQKPKHFEIMPPFGILSPGQRINVQVKFMPTEETIYNQRLKIHIAQSTNKHVITVRGEGSEPKVEFTSSVLEFGPILPHSFGDEKEVTVQNPSSFPVEIYSLEFDKQYLEEEK</sequence>
<feature type="domain" description="HYDIN/VesB/CFA65-like Ig-like" evidence="6">
    <location>
        <begin position="272"/>
        <end position="370"/>
    </location>
</feature>
<evidence type="ECO:0000313" key="9">
    <source>
        <dbReference type="Proteomes" id="UP001152795"/>
    </source>
</evidence>
<dbReference type="InterPro" id="IPR056305">
    <property type="entry name" value="Ig_CFAP65_10th"/>
</dbReference>
<organism evidence="8 9">
    <name type="scientific">Paramuricea clavata</name>
    <name type="common">Red gorgonian</name>
    <name type="synonym">Violescent sea-whip</name>
    <dbReference type="NCBI Taxonomy" id="317549"/>
    <lineage>
        <taxon>Eukaryota</taxon>
        <taxon>Metazoa</taxon>
        <taxon>Cnidaria</taxon>
        <taxon>Anthozoa</taxon>
        <taxon>Octocorallia</taxon>
        <taxon>Malacalcyonacea</taxon>
        <taxon>Plexauridae</taxon>
        <taxon>Paramuricea</taxon>
    </lineage>
</organism>
<evidence type="ECO:0000256" key="3">
    <source>
        <dbReference type="ARBA" id="ARBA00022490"/>
    </source>
</evidence>
<dbReference type="Gene3D" id="2.60.40.10">
    <property type="entry name" value="Immunoglobulins"/>
    <property type="match status" value="7"/>
</dbReference>
<protein>
    <recommendedName>
        <fullName evidence="10">Hydrocephalus-inducing homolog</fullName>
    </recommendedName>
</protein>
<dbReference type="GO" id="GO:0005930">
    <property type="term" value="C:axoneme"/>
    <property type="evidence" value="ECO:0007669"/>
    <property type="project" value="TreeGrafter"/>
</dbReference>
<dbReference type="SUPFAM" id="SSF49354">
    <property type="entry name" value="PapD-like"/>
    <property type="match status" value="1"/>
</dbReference>
<dbReference type="PANTHER" id="PTHR23053">
    <property type="entry name" value="DLEC1 DELETED IN LUNG AND ESOPHAGEAL CANCER 1"/>
    <property type="match status" value="1"/>
</dbReference>
<dbReference type="Proteomes" id="UP001152795">
    <property type="component" value="Unassembled WGS sequence"/>
</dbReference>